<feature type="chain" id="PRO_5024405952" evidence="1">
    <location>
        <begin position="23"/>
        <end position="609"/>
    </location>
</feature>
<proteinExistence type="predicted"/>
<protein>
    <submittedName>
        <fullName evidence="2">Uncharacterized protein</fullName>
    </submittedName>
</protein>
<evidence type="ECO:0000256" key="1">
    <source>
        <dbReference type="SAM" id="SignalP"/>
    </source>
</evidence>
<name>A0A5K7YX82_9BACT</name>
<dbReference type="RefSeq" id="WP_155303420.1">
    <property type="nucleotide sequence ID" value="NZ_AP021875.1"/>
</dbReference>
<evidence type="ECO:0000313" key="2">
    <source>
        <dbReference type="EMBL" id="BBO74382.1"/>
    </source>
</evidence>
<organism evidence="2 3">
    <name type="scientific">Desulfosarcina widdelii</name>
    <dbReference type="NCBI Taxonomy" id="947919"/>
    <lineage>
        <taxon>Bacteria</taxon>
        <taxon>Pseudomonadati</taxon>
        <taxon>Thermodesulfobacteriota</taxon>
        <taxon>Desulfobacteria</taxon>
        <taxon>Desulfobacterales</taxon>
        <taxon>Desulfosarcinaceae</taxon>
        <taxon>Desulfosarcina</taxon>
    </lineage>
</organism>
<feature type="signal peptide" evidence="1">
    <location>
        <begin position="1"/>
        <end position="22"/>
    </location>
</feature>
<gene>
    <name evidence="2" type="ORF">DSCW_17990</name>
</gene>
<accession>A0A5K7YX82</accession>
<evidence type="ECO:0000313" key="3">
    <source>
        <dbReference type="Proteomes" id="UP000427769"/>
    </source>
</evidence>
<reference evidence="2 3" key="1">
    <citation type="submission" date="2019-11" db="EMBL/GenBank/DDBJ databases">
        <title>Comparative genomics of hydrocarbon-degrading Desulfosarcina strains.</title>
        <authorList>
            <person name="Watanabe M."/>
            <person name="Kojima H."/>
            <person name="Fukui M."/>
        </authorList>
    </citation>
    <scope>NUCLEOTIDE SEQUENCE [LARGE SCALE GENOMIC DNA]</scope>
    <source>
        <strain evidence="2 3">PP31</strain>
    </source>
</reference>
<dbReference type="KEGG" id="dwd:DSCW_17990"/>
<dbReference type="AlphaFoldDB" id="A0A5K7YX82"/>
<sequence length="609" mass="62397">MKKALFTLILLVMAICVTNAWALPPGDESPFEKDGTGYKTKAGVTHLAIGTTYRIGQCTVATLPTSPTTGDRIEVTDGDGATDCTVGGGSDVVTCRWSGSAWVSVDTQAAGSAEVQDEAFTEGNFNADTTHAVSQDDLWDLWLTLTTTINGLDLTPTGTWDLSGATVTFGLEAGDIPDLSGSYDAAGTAAAAVAALQADDLVTLSGVAIGSTHLGEFNGSTIDDNLTIKAALQALETAVEGAGGSDTTLDGITAEITGMNNSQILIYDGVGDSRIEAVSVSGAISILQTGVTAMATGAAIGDTAFTDLTPGNSYTNFGDADDDTLNELIEAIDDSWPSGSGAPTDATYLTSEAEAGLSAENVVSANGLSLVTAADYATMAAIAGFETALEGVLDLADLQGAVTDAQVPDDITIWNSSTDPYVILNDSDGAGSENADKEAGGFWANFITTTEDSEDSDIWATYMSGGTRTTAWLVDQSDAQMEIKIDLNLEEDLEIATGKHITVGANQWDNGSDKLDGAMIEDDGVGPDQMASGAYDLGTSLEVDTLTEGGNAVPNSTDFGANVLSALGNAVGASGAFIVNGDGNVNRLFLSDDRTGIGSPATGDICFEY</sequence>
<dbReference type="Proteomes" id="UP000427769">
    <property type="component" value="Chromosome"/>
</dbReference>
<keyword evidence="3" id="KW-1185">Reference proteome</keyword>
<keyword evidence="1" id="KW-0732">Signal</keyword>
<dbReference type="EMBL" id="AP021875">
    <property type="protein sequence ID" value="BBO74382.1"/>
    <property type="molecule type" value="Genomic_DNA"/>
</dbReference>